<name>A0A2Z2PPK8_AGRTU</name>
<reference evidence="1" key="1">
    <citation type="submission" date="2016-10" db="EMBL/GenBank/DDBJ databases">
        <title>Agrobacterium Ti plasmids: Classification based on T-DNA and Vir regions organization.</title>
        <authorList>
            <person name="Nabi N."/>
            <person name="Vial L."/>
            <person name="Ben Hafsa A."/>
            <person name="Chapulliot D."/>
            <person name="Berard A."/>
            <person name="Chauveau A."/>
            <person name="Le Paslier M.-C."/>
            <person name="Harzallah Skhiri F."/>
            <person name="Brunel D."/>
            <person name="Nesme X."/>
            <person name="Chaouachi M."/>
        </authorList>
    </citation>
    <scope>NUCLEOTIDE SEQUENCE</scope>
    <source>
        <strain evidence="1">CFBP2516</strain>
        <plasmid evidence="1">pTi_CFBP2516</plasmid>
    </source>
</reference>
<dbReference type="EMBL" id="KY000047">
    <property type="protein sequence ID" value="ASK44678.1"/>
    <property type="molecule type" value="Genomic_DNA"/>
</dbReference>
<dbReference type="SUPFAM" id="SSF52540">
    <property type="entry name" value="P-loop containing nucleoside triphosphate hydrolases"/>
    <property type="match status" value="1"/>
</dbReference>
<keyword evidence="1" id="KW-0614">Plasmid</keyword>
<dbReference type="AlphaFoldDB" id="A0A2Z2PPK8"/>
<evidence type="ECO:0000313" key="1">
    <source>
        <dbReference type="EMBL" id="ASK44678.1"/>
    </source>
</evidence>
<sequence>MTMRFRHLRLRAVTSDGTYGADVKFGDGLTVLWADNTKGKSTCMQGMLYALGLEKMLSPRREVPLPHAMTSYLNRDDGQRVDVVESRVSLEIANGKGQVITVHRAVKAPTDSRLITVDFGAALTDGSKPLRTQNFFVLDGGAAQREDGFHYFLEQFLGWELPQVRRYDSPETKLYLETVFPLFWVEQKYGWSAIPAAIPTYMRIREVHKRAVEFLLDLDVHKLEMQRERLSERMAANAKEWSAVHEEINRFASRNGGRVVALMEKPVADEGILDRAHLEMAEGVNWIPMSSIVARYRAVAAELGALSVPEVSEQSTEVSRRLHQRIEEVDRLNAERIRIHGIRQLKSADRLSLQRRIDTLADDLAKNLDVQKLQRYSGVSAVLTPDRCPTCEQALIDTLLSQDALSTVMPIADNIEYIRSQKKMFEDILARETADDDGRAEQLSAINRELADLYAQIRSLRSELVAPGSNPSAAAIEDRIRAEAKVRDLEALQAVFEDAIDRLTLIQKDYASLLLEQAKLPKDKLSATDQSKLNRLTTLLQSQAGEFGFSTFSAGELEISADSYRPEKEGFEIGFETSASDAIRLKWAYQLSLLELASSFRTNHPELLIFDEPRQQSSSKVSFESLLRRASKARDRGQQVIFSTSEDLESLRQITSSMDCHEEIFAGYILQRVG</sequence>
<dbReference type="Gene3D" id="3.40.50.300">
    <property type="entry name" value="P-loop containing nucleotide triphosphate hydrolases"/>
    <property type="match status" value="1"/>
</dbReference>
<dbReference type="InterPro" id="IPR027417">
    <property type="entry name" value="P-loop_NTPase"/>
</dbReference>
<accession>A0A2Z2PPK8</accession>
<organism evidence="1">
    <name type="scientific">Agrobacterium tumefaciens</name>
    <dbReference type="NCBI Taxonomy" id="358"/>
    <lineage>
        <taxon>Bacteria</taxon>
        <taxon>Pseudomonadati</taxon>
        <taxon>Pseudomonadota</taxon>
        <taxon>Alphaproteobacteria</taxon>
        <taxon>Hyphomicrobiales</taxon>
        <taxon>Rhizobiaceae</taxon>
        <taxon>Rhizobium/Agrobacterium group</taxon>
        <taxon>Agrobacterium</taxon>
        <taxon>Agrobacterium tumefaciens complex</taxon>
    </lineage>
</organism>
<evidence type="ECO:0008006" key="2">
    <source>
        <dbReference type="Google" id="ProtNLM"/>
    </source>
</evidence>
<proteinExistence type="predicted"/>
<geneLocation type="plasmid" evidence="1">
    <name>pTi_CFBP2516</name>
</geneLocation>
<protein>
    <recommendedName>
        <fullName evidence="2">Rad50/SbcC-type AAA domain-containing protein</fullName>
    </recommendedName>
</protein>